<feature type="domain" description="Putative zinc-finger" evidence="3">
    <location>
        <begin position="3"/>
        <end position="37"/>
    </location>
</feature>
<dbReference type="Pfam" id="PF13490">
    <property type="entry name" value="zf-HC2"/>
    <property type="match status" value="1"/>
</dbReference>
<keyword evidence="2" id="KW-0804">Transcription</keyword>
<dbReference type="Gene3D" id="1.10.10.1320">
    <property type="entry name" value="Anti-sigma factor, zinc-finger domain"/>
    <property type="match status" value="1"/>
</dbReference>
<keyword evidence="4" id="KW-0863">Zinc-finger</keyword>
<sequence length="74" mass="8462">MDCQDLVELVTAYLEDGLDPTARDRFETHLGICPGCANYLEQMEQTVHTLGELPAEKLDPALRDRLLAAFREWR</sequence>
<dbReference type="AlphaFoldDB" id="A0A1H5CWU5"/>
<gene>
    <name evidence="4" type="ORF">SAMN04490220_5287</name>
</gene>
<evidence type="ECO:0000313" key="5">
    <source>
        <dbReference type="Proteomes" id="UP000183407"/>
    </source>
</evidence>
<dbReference type="GO" id="GO:0008270">
    <property type="term" value="F:zinc ion binding"/>
    <property type="evidence" value="ECO:0007669"/>
    <property type="project" value="UniProtKB-KW"/>
</dbReference>
<dbReference type="Proteomes" id="UP000183407">
    <property type="component" value="Unassembled WGS sequence"/>
</dbReference>
<keyword evidence="4" id="KW-0862">Zinc</keyword>
<dbReference type="EMBL" id="FNTL01000004">
    <property type="protein sequence ID" value="SED71033.1"/>
    <property type="molecule type" value="Genomic_DNA"/>
</dbReference>
<keyword evidence="4" id="KW-0479">Metal-binding</keyword>
<organism evidence="4 5">
    <name type="scientific">Rhodococcus jostii</name>
    <dbReference type="NCBI Taxonomy" id="132919"/>
    <lineage>
        <taxon>Bacteria</taxon>
        <taxon>Bacillati</taxon>
        <taxon>Actinomycetota</taxon>
        <taxon>Actinomycetes</taxon>
        <taxon>Mycobacteriales</taxon>
        <taxon>Nocardiaceae</taxon>
        <taxon>Rhodococcus</taxon>
    </lineage>
</organism>
<dbReference type="RefSeq" id="WP_073365677.1">
    <property type="nucleotide sequence ID" value="NZ_FNTL01000004.1"/>
</dbReference>
<keyword evidence="1" id="KW-0805">Transcription regulation</keyword>
<evidence type="ECO:0000313" key="4">
    <source>
        <dbReference type="EMBL" id="SED71033.1"/>
    </source>
</evidence>
<dbReference type="OrthoDB" id="129419at2"/>
<name>A0A1H5CWU5_RHOJO</name>
<accession>A0A1H5CWU5</accession>
<protein>
    <submittedName>
        <fullName evidence="4">Putative zinc-finger</fullName>
    </submittedName>
</protein>
<evidence type="ECO:0000256" key="1">
    <source>
        <dbReference type="ARBA" id="ARBA00023015"/>
    </source>
</evidence>
<dbReference type="InterPro" id="IPR041916">
    <property type="entry name" value="Anti_sigma_zinc_sf"/>
</dbReference>
<evidence type="ECO:0000256" key="2">
    <source>
        <dbReference type="ARBA" id="ARBA00023163"/>
    </source>
</evidence>
<proteinExistence type="predicted"/>
<reference evidence="5" key="1">
    <citation type="submission" date="2016-10" db="EMBL/GenBank/DDBJ databases">
        <authorList>
            <person name="Varghese N."/>
        </authorList>
    </citation>
    <scope>NUCLEOTIDE SEQUENCE [LARGE SCALE GENOMIC DNA]</scope>
    <source>
        <strain evidence="5">DSM 44719</strain>
    </source>
</reference>
<dbReference type="InterPro" id="IPR027383">
    <property type="entry name" value="Znf_put"/>
</dbReference>
<evidence type="ECO:0000259" key="3">
    <source>
        <dbReference type="Pfam" id="PF13490"/>
    </source>
</evidence>